<evidence type="ECO:0000313" key="1">
    <source>
        <dbReference type="EMBL" id="KAL1522515.1"/>
    </source>
</evidence>
<accession>A0AB34JLZ0</accession>
<sequence>MALRAASSIFRTSASPAFRGRHTGSLFALGTPDFLQPCFRLLSASPFSQEQTDAAIREMNAEMEELFGGSMAGSAISGAGAMPHSPASVMGGRLPSQPPPFAHQLPGGPMAATMPDASPHAHAAAIDALTQKITWCTAELYSAQDIERCTKLATCIAECARAAAALK</sequence>
<dbReference type="Proteomes" id="UP001515480">
    <property type="component" value="Unassembled WGS sequence"/>
</dbReference>
<proteinExistence type="predicted"/>
<reference evidence="1 2" key="1">
    <citation type="journal article" date="2024" name="Science">
        <title>Giant polyketide synthase enzymes in the biosynthesis of giant marine polyether toxins.</title>
        <authorList>
            <person name="Fallon T.R."/>
            <person name="Shende V.V."/>
            <person name="Wierzbicki I.H."/>
            <person name="Pendleton A.L."/>
            <person name="Watervoot N.F."/>
            <person name="Auber R.P."/>
            <person name="Gonzalez D.J."/>
            <person name="Wisecaver J.H."/>
            <person name="Moore B.S."/>
        </authorList>
    </citation>
    <scope>NUCLEOTIDE SEQUENCE [LARGE SCALE GENOMIC DNA]</scope>
    <source>
        <strain evidence="1 2">12B1</strain>
    </source>
</reference>
<name>A0AB34JLZ0_PRYPA</name>
<organism evidence="1 2">
    <name type="scientific">Prymnesium parvum</name>
    <name type="common">Toxic golden alga</name>
    <dbReference type="NCBI Taxonomy" id="97485"/>
    <lineage>
        <taxon>Eukaryota</taxon>
        <taxon>Haptista</taxon>
        <taxon>Haptophyta</taxon>
        <taxon>Prymnesiophyceae</taxon>
        <taxon>Prymnesiales</taxon>
        <taxon>Prymnesiaceae</taxon>
        <taxon>Prymnesium</taxon>
    </lineage>
</organism>
<comment type="caution">
    <text evidence="1">The sequence shown here is derived from an EMBL/GenBank/DDBJ whole genome shotgun (WGS) entry which is preliminary data.</text>
</comment>
<dbReference type="EMBL" id="JBGBPQ010000006">
    <property type="protein sequence ID" value="KAL1522515.1"/>
    <property type="molecule type" value="Genomic_DNA"/>
</dbReference>
<protein>
    <submittedName>
        <fullName evidence="1">Uncharacterized protein</fullName>
    </submittedName>
</protein>
<keyword evidence="2" id="KW-1185">Reference proteome</keyword>
<dbReference type="AlphaFoldDB" id="A0AB34JLZ0"/>
<gene>
    <name evidence="1" type="ORF">AB1Y20_017502</name>
</gene>
<evidence type="ECO:0000313" key="2">
    <source>
        <dbReference type="Proteomes" id="UP001515480"/>
    </source>
</evidence>